<evidence type="ECO:0000256" key="3">
    <source>
        <dbReference type="SAM" id="Phobius"/>
    </source>
</evidence>
<dbReference type="GO" id="GO:0004869">
    <property type="term" value="F:cysteine-type endopeptidase inhibitor activity"/>
    <property type="evidence" value="ECO:0007669"/>
    <property type="project" value="UniProtKB-KW"/>
</dbReference>
<accession>A0A5D2Q883</accession>
<dbReference type="SMART" id="SM00043">
    <property type="entry name" value="CY"/>
    <property type="match status" value="1"/>
</dbReference>
<keyword evidence="3" id="KW-0472">Membrane</keyword>
<dbReference type="PANTHER" id="PTHR47364">
    <property type="entry name" value="CYSTEINE PROTEINASE INHIBITOR 5"/>
    <property type="match status" value="1"/>
</dbReference>
<feature type="transmembrane region" description="Helical" evidence="3">
    <location>
        <begin position="12"/>
        <end position="30"/>
    </location>
</feature>
<dbReference type="Proteomes" id="UP000322667">
    <property type="component" value="Chromosome A06"/>
</dbReference>
<evidence type="ECO:0000313" key="5">
    <source>
        <dbReference type="EMBL" id="TYI23700.1"/>
    </source>
</evidence>
<dbReference type="Pfam" id="PF16845">
    <property type="entry name" value="SQAPI"/>
    <property type="match status" value="1"/>
</dbReference>
<evidence type="ECO:0000256" key="2">
    <source>
        <dbReference type="ARBA" id="ARBA00022704"/>
    </source>
</evidence>
<reference evidence="5 6" key="1">
    <citation type="submission" date="2019-07" db="EMBL/GenBank/DDBJ databases">
        <title>WGS assembly of Gossypium tomentosum.</title>
        <authorList>
            <person name="Chen Z.J."/>
            <person name="Sreedasyam A."/>
            <person name="Ando A."/>
            <person name="Song Q."/>
            <person name="De L."/>
            <person name="Hulse-Kemp A."/>
            <person name="Ding M."/>
            <person name="Ye W."/>
            <person name="Kirkbride R."/>
            <person name="Jenkins J."/>
            <person name="Plott C."/>
            <person name="Lovell J."/>
            <person name="Lin Y.-M."/>
            <person name="Vaughn R."/>
            <person name="Liu B."/>
            <person name="Li W."/>
            <person name="Simpson S."/>
            <person name="Scheffler B."/>
            <person name="Saski C."/>
            <person name="Grover C."/>
            <person name="Hu G."/>
            <person name="Conover J."/>
            <person name="Carlson J."/>
            <person name="Shu S."/>
            <person name="Boston L."/>
            <person name="Williams M."/>
            <person name="Peterson D."/>
            <person name="Mcgee K."/>
            <person name="Jones D."/>
            <person name="Wendel J."/>
            <person name="Stelly D."/>
            <person name="Grimwood J."/>
            <person name="Schmutz J."/>
        </authorList>
    </citation>
    <scope>NUCLEOTIDE SEQUENCE [LARGE SCALE GENOMIC DNA]</scope>
    <source>
        <strain evidence="5">7179.01</strain>
    </source>
</reference>
<evidence type="ECO:0000256" key="1">
    <source>
        <dbReference type="ARBA" id="ARBA00022690"/>
    </source>
</evidence>
<proteinExistence type="predicted"/>
<dbReference type="EMBL" id="CM017615">
    <property type="protein sequence ID" value="TYI23700.1"/>
    <property type="molecule type" value="Genomic_DNA"/>
</dbReference>
<dbReference type="Gene3D" id="3.10.450.10">
    <property type="match status" value="1"/>
</dbReference>
<dbReference type="PROSITE" id="PS00287">
    <property type="entry name" value="CYSTATIN"/>
    <property type="match status" value="1"/>
</dbReference>
<organism evidence="5 6">
    <name type="scientific">Gossypium tomentosum</name>
    <name type="common">Hawaiian cotton</name>
    <name type="synonym">Gossypium sandvicense</name>
    <dbReference type="NCBI Taxonomy" id="34277"/>
    <lineage>
        <taxon>Eukaryota</taxon>
        <taxon>Viridiplantae</taxon>
        <taxon>Streptophyta</taxon>
        <taxon>Embryophyta</taxon>
        <taxon>Tracheophyta</taxon>
        <taxon>Spermatophyta</taxon>
        <taxon>Magnoliopsida</taxon>
        <taxon>eudicotyledons</taxon>
        <taxon>Gunneridae</taxon>
        <taxon>Pentapetalae</taxon>
        <taxon>rosids</taxon>
        <taxon>malvids</taxon>
        <taxon>Malvales</taxon>
        <taxon>Malvaceae</taxon>
        <taxon>Malvoideae</taxon>
        <taxon>Gossypium</taxon>
    </lineage>
</organism>
<dbReference type="InterPro" id="IPR046350">
    <property type="entry name" value="Cystatin_sf"/>
</dbReference>
<dbReference type="InterPro" id="IPR018073">
    <property type="entry name" value="Prot_inh_cystat_CS"/>
</dbReference>
<dbReference type="PANTHER" id="PTHR47364:SF2">
    <property type="entry name" value="CYSTEINE PROTEINASE INHIBITOR 5"/>
    <property type="match status" value="1"/>
</dbReference>
<evidence type="ECO:0000313" key="6">
    <source>
        <dbReference type="Proteomes" id="UP000322667"/>
    </source>
</evidence>
<keyword evidence="6" id="KW-1185">Reference proteome</keyword>
<feature type="domain" description="Cystatin" evidence="4">
    <location>
        <begin position="37"/>
        <end position="126"/>
    </location>
</feature>
<dbReference type="AlphaFoldDB" id="A0A5D2Q883"/>
<keyword evidence="2" id="KW-0789">Thiol protease inhibitor</keyword>
<sequence>MQSLKPYNTISQLQTLLILSLSLLFLPFIFSDARKDALTGGWTPIKNIKDPHVTEIAEFAFDEYNKQSKGNLKLEEVVKGKTQVVSGINYTLVLQVKDETVDNSYEAVVWEKAWLKFRKLTSFTLVKG</sequence>
<protein>
    <recommendedName>
        <fullName evidence="4">Cystatin domain-containing protein</fullName>
    </recommendedName>
</protein>
<keyword evidence="1" id="KW-0646">Protease inhibitor</keyword>
<name>A0A5D2Q883_GOSTO</name>
<dbReference type="CDD" id="cd00042">
    <property type="entry name" value="CY"/>
    <property type="match status" value="1"/>
</dbReference>
<gene>
    <name evidence="5" type="ORF">ES332_A06G182900v1</name>
</gene>
<keyword evidence="3" id="KW-0812">Transmembrane</keyword>
<dbReference type="InterPro" id="IPR000010">
    <property type="entry name" value="Cystatin_dom"/>
</dbReference>
<evidence type="ECO:0000259" key="4">
    <source>
        <dbReference type="SMART" id="SM00043"/>
    </source>
</evidence>
<dbReference type="SUPFAM" id="SSF54403">
    <property type="entry name" value="Cystatin/monellin"/>
    <property type="match status" value="1"/>
</dbReference>
<keyword evidence="3" id="KW-1133">Transmembrane helix</keyword>